<protein>
    <recommendedName>
        <fullName evidence="3">Phage protein</fullName>
    </recommendedName>
</protein>
<accession>A0ABQ0JEK9</accession>
<evidence type="ECO:0008006" key="3">
    <source>
        <dbReference type="Google" id="ProtNLM"/>
    </source>
</evidence>
<comment type="caution">
    <text evidence="1">The sequence shown here is derived from an EMBL/GenBank/DDBJ whole genome shotgun (WGS) entry which is preliminary data.</text>
</comment>
<organism evidence="1 2">
    <name type="scientific">Vibrio variabilis</name>
    <dbReference type="NCBI Taxonomy" id="990271"/>
    <lineage>
        <taxon>Bacteria</taxon>
        <taxon>Pseudomonadati</taxon>
        <taxon>Pseudomonadota</taxon>
        <taxon>Gammaproteobacteria</taxon>
        <taxon>Vibrionales</taxon>
        <taxon>Vibrionaceae</taxon>
        <taxon>Vibrio</taxon>
    </lineage>
</organism>
<evidence type="ECO:0000313" key="2">
    <source>
        <dbReference type="Proteomes" id="UP000029223"/>
    </source>
</evidence>
<name>A0ABQ0JEK9_9VIBR</name>
<gene>
    <name evidence="1" type="ORF">JCM19239_5546</name>
</gene>
<sequence>MDRTTYAADSKYYSNHRFEGDTEKCMSEMRQLIQSYREQFANLPVEEALEGKLEGQIRVTKADMEEKAPPFNTDQHLVAIREPMAARTEADKVAAKKHILLYVDRCVRQYAGQPNSVINCAFASIVETMYHLEILEFDEAEALLVKTTREVLAPESDSDNDSD</sequence>
<proteinExistence type="predicted"/>
<dbReference type="EMBL" id="BBMS01000026">
    <property type="protein sequence ID" value="GAL27199.1"/>
    <property type="molecule type" value="Genomic_DNA"/>
</dbReference>
<reference evidence="2" key="1">
    <citation type="submission" date="2014-09" db="EMBL/GenBank/DDBJ databases">
        <title>Vibrio variabilis JCM 19239. (C206) whole genome shotgun sequence.</title>
        <authorList>
            <person name="Sawabe T."/>
            <person name="Meirelles P."/>
            <person name="Nakanishi M."/>
            <person name="Sayaka M."/>
            <person name="Hattori M."/>
            <person name="Ohkuma M."/>
        </authorList>
    </citation>
    <scope>NUCLEOTIDE SEQUENCE [LARGE SCALE GENOMIC DNA]</scope>
    <source>
        <strain evidence="2">JCM 19239</strain>
    </source>
</reference>
<keyword evidence="2" id="KW-1185">Reference proteome</keyword>
<evidence type="ECO:0000313" key="1">
    <source>
        <dbReference type="EMBL" id="GAL27199.1"/>
    </source>
</evidence>
<dbReference type="Proteomes" id="UP000029223">
    <property type="component" value="Unassembled WGS sequence"/>
</dbReference>